<dbReference type="InterPro" id="IPR011032">
    <property type="entry name" value="GroES-like_sf"/>
</dbReference>
<dbReference type="Gene3D" id="2.30.33.40">
    <property type="entry name" value="GroES chaperonin"/>
    <property type="match status" value="1"/>
</dbReference>
<dbReference type="SUPFAM" id="SSF50129">
    <property type="entry name" value="GroES-like"/>
    <property type="match status" value="1"/>
</dbReference>
<dbReference type="GO" id="GO:0005524">
    <property type="term" value="F:ATP binding"/>
    <property type="evidence" value="ECO:0007669"/>
    <property type="project" value="InterPro"/>
</dbReference>
<name>A0A6J7WG12_9CAUD</name>
<evidence type="ECO:0000313" key="2">
    <source>
        <dbReference type="EMBL" id="CAB5207160.1"/>
    </source>
</evidence>
<dbReference type="Pfam" id="PF00166">
    <property type="entry name" value="Cpn10"/>
    <property type="match status" value="1"/>
</dbReference>
<dbReference type="GO" id="GO:0044183">
    <property type="term" value="F:protein folding chaperone"/>
    <property type="evidence" value="ECO:0007669"/>
    <property type="project" value="InterPro"/>
</dbReference>
<organism evidence="2">
    <name type="scientific">uncultured Caudovirales phage</name>
    <dbReference type="NCBI Taxonomy" id="2100421"/>
    <lineage>
        <taxon>Viruses</taxon>
        <taxon>Duplodnaviria</taxon>
        <taxon>Heunggongvirae</taxon>
        <taxon>Uroviricota</taxon>
        <taxon>Caudoviricetes</taxon>
        <taxon>Peduoviridae</taxon>
        <taxon>Maltschvirus</taxon>
        <taxon>Maltschvirus maltsch</taxon>
    </lineage>
</organism>
<proteinExistence type="predicted"/>
<dbReference type="CDD" id="cd00320">
    <property type="entry name" value="cpn10"/>
    <property type="match status" value="1"/>
</dbReference>
<keyword evidence="1" id="KW-0143">Chaperone</keyword>
<evidence type="ECO:0000256" key="1">
    <source>
        <dbReference type="ARBA" id="ARBA00023186"/>
    </source>
</evidence>
<protein>
    <submittedName>
        <fullName evidence="2">GroS Co-chaperonin GroES (HSP10)</fullName>
    </submittedName>
</protein>
<reference evidence="2" key="1">
    <citation type="submission" date="2020-05" db="EMBL/GenBank/DDBJ databases">
        <authorList>
            <person name="Chiriac C."/>
            <person name="Salcher M."/>
            <person name="Ghai R."/>
            <person name="Kavagutti S V."/>
        </authorList>
    </citation>
    <scope>NUCLEOTIDE SEQUENCE</scope>
</reference>
<sequence>MTKLKAVGTRVLLTKNQEEEKSVSGIILTKTQAQNPRATIIDIGSQALEKNPVLKPGQLAAVEWSQTAEVKHNNTTYYIADVGSIYAVEV</sequence>
<dbReference type="InterPro" id="IPR037124">
    <property type="entry name" value="Chaperonin_GroES_sf"/>
</dbReference>
<dbReference type="InterPro" id="IPR020818">
    <property type="entry name" value="Chaperonin_GroES"/>
</dbReference>
<dbReference type="SMART" id="SM00883">
    <property type="entry name" value="Cpn10"/>
    <property type="match status" value="1"/>
</dbReference>
<gene>
    <name evidence="2" type="ORF">UFOVP180_36</name>
</gene>
<dbReference type="EMBL" id="LR798227">
    <property type="protein sequence ID" value="CAB5207160.1"/>
    <property type="molecule type" value="Genomic_DNA"/>
</dbReference>
<accession>A0A6J7WG12</accession>